<sequence>MSNANNGRQGADDDACANSRALFDANWENDQPSTSRGNYLPTRSRDNYQRSTSRGNDGRRESNDDPPAAVVLIFNLQLPVDFCDLLLPVVMFNLQLPVEIFKKKSWNTLDTSPIYGVSTSNCYASKLGTWSHIRELHELEFRIKCPFCPSLYTYGSLQNHLNNNHVVDPAQRQNNAIANEPIDLDYDDYNVPEPMEFEENNEEEVEDDEEVEDEEDIIVTPAEGFPNDSNLSPMEQMRKNCETFGEKCFEKWLQFSAHPDATIKSASLSCDFMMAAAMDVIEICKPLLGEQTAALVLNSINNATTPMKSQKQRMNYLKSLGYFVEPKSYVIDYENVDVRTHEGVHLDQRKATIAMPSIKESLLAVLNNEEISNALVMPSDFTNATEMNHPFCGTRTQDCLAALGEDFLALQLFMDEFTSTCPIGSKSTCYKMAGCYVRLLNLPVDLLSKLDHVFLCFIAHASEMMAELQIQLSKTVIVELKNLETHGITVNYRGNQRHFKVILSTLAADNLGIHQLGGLILSFSSHNVCRMCTVTAESLKGMHTLDPNEEKTAAKYDAVIQDIDNQWEYGIRQECSFNSLENFHIISNVTVDIMHDLLEGHFQRMVPMVVRDAMANGFPLRSINNAIKAFQFLGPDKENPPNTISLPARAPDNGDTIKMGANEMMTLVKLLPLIFRFAGFRLNTPIWQLFLKLQRIIDIIWAHVIDENTTAMLDQLIQNYLRDFHALGGNMTIKAHLPLHYPRVIREMGPLRYLSSMRFEAKHRPFKQYAKVNRCHKNLPMTLASKSTIMFANLLHQMKKGNYISSLRKSRSQGKYKRGLAVVYGINQETREPVFGEIQFLVDGTMLQLICLTLEEFDERSHCYVIRGTSNRTQVQIGDLKYPDPVPIYTHERRYIQMLLSATAILRAACDSVTHLDGQMLPYTFEKNACARDLVEFVADECALDSGYMFQLKCKTLDINGQQKITTLVPVSPVNDGETYFLIISTLDECETEINPSQMVPQSPMAPQSSMTPRTSQQHRCIFGEISSPSRSFSALSFHNSPSEVHGFPGNQTSQYMDPNVYNTTPRASTHHMRRRITPTIEISAPLVTSAVSQPQNRPVLAPVVEEAAAFRESHDGVASVHVPTVPVSSEASTSAGGLRSTETAAMGKRRLSHPLNYIPGVNKGKFLGLIYSQNKSVMDEAFETMTREHFLFYDININERMRIPRITAAFVLLGPFGFADYDIRIGQLARDVTQKFIVDLVMEKKKSNPMTRDTVGPLVKHLNAITQGNFFDYLITADGPLFAAIRKREYRESASNGFIPAKKLKFMLKPKRKLQLS</sequence>
<dbReference type="PANTHER" id="PTHR31912">
    <property type="entry name" value="IP13529P"/>
    <property type="match status" value="1"/>
</dbReference>
<evidence type="ECO:0000313" key="3">
    <source>
        <dbReference type="WBParaSite" id="PSU_v2.g16109.t1"/>
    </source>
</evidence>
<protein>
    <submittedName>
        <fullName evidence="3">C2H2-type domain-containing protein</fullName>
    </submittedName>
</protein>
<reference evidence="3" key="1">
    <citation type="submission" date="2022-11" db="UniProtKB">
        <authorList>
            <consortium name="WormBaseParasite"/>
        </authorList>
    </citation>
    <scope>IDENTIFICATION</scope>
</reference>
<proteinExistence type="predicted"/>
<name>A0A914Y9J8_9BILA</name>
<organism evidence="2 3">
    <name type="scientific">Panagrolaimus superbus</name>
    <dbReference type="NCBI Taxonomy" id="310955"/>
    <lineage>
        <taxon>Eukaryota</taxon>
        <taxon>Metazoa</taxon>
        <taxon>Ecdysozoa</taxon>
        <taxon>Nematoda</taxon>
        <taxon>Chromadorea</taxon>
        <taxon>Rhabditida</taxon>
        <taxon>Tylenchina</taxon>
        <taxon>Panagrolaimomorpha</taxon>
        <taxon>Panagrolaimoidea</taxon>
        <taxon>Panagrolaimidae</taxon>
        <taxon>Panagrolaimus</taxon>
    </lineage>
</organism>
<evidence type="ECO:0000256" key="1">
    <source>
        <dbReference type="SAM" id="MobiDB-lite"/>
    </source>
</evidence>
<dbReference type="Proteomes" id="UP000887577">
    <property type="component" value="Unplaced"/>
</dbReference>
<feature type="compositionally biased region" description="Polar residues" evidence="1">
    <location>
        <begin position="28"/>
        <end position="37"/>
    </location>
</feature>
<accession>A0A914Y9J8</accession>
<keyword evidence="2" id="KW-1185">Reference proteome</keyword>
<evidence type="ECO:0000313" key="2">
    <source>
        <dbReference type="Proteomes" id="UP000887577"/>
    </source>
</evidence>
<dbReference type="PANTHER" id="PTHR31912:SF34">
    <property type="entry name" value="NOTOCHORD-RELATED PROTEIN"/>
    <property type="match status" value="1"/>
</dbReference>
<feature type="region of interest" description="Disordered" evidence="1">
    <location>
        <begin position="23"/>
        <end position="64"/>
    </location>
</feature>
<dbReference type="WBParaSite" id="PSU_v2.g16109.t1">
    <property type="protein sequence ID" value="PSU_v2.g16109.t1"/>
    <property type="gene ID" value="PSU_v2.g16109"/>
</dbReference>